<evidence type="ECO:0000256" key="1">
    <source>
        <dbReference type="SAM" id="MobiDB-lite"/>
    </source>
</evidence>
<proteinExistence type="predicted"/>
<reference evidence="2 3" key="1">
    <citation type="submission" date="2019-03" db="EMBL/GenBank/DDBJ databases">
        <title>Genomic Encyclopedia of Archaeal and Bacterial Type Strains, Phase II (KMG-II): from individual species to whole genera.</title>
        <authorList>
            <person name="Goeker M."/>
        </authorList>
    </citation>
    <scope>NUCLEOTIDE SEQUENCE [LARGE SCALE GENOMIC DNA]</scope>
    <source>
        <strain evidence="2 3">DSM 25233</strain>
    </source>
</reference>
<feature type="compositionally biased region" description="Acidic residues" evidence="1">
    <location>
        <begin position="32"/>
        <end position="51"/>
    </location>
</feature>
<name>A0A4R7K532_9FLAO</name>
<dbReference type="Proteomes" id="UP000294749">
    <property type="component" value="Unassembled WGS sequence"/>
</dbReference>
<accession>A0A4R7K532</accession>
<keyword evidence="3" id="KW-1185">Reference proteome</keyword>
<protein>
    <submittedName>
        <fullName evidence="2">Uncharacterized protein</fullName>
    </submittedName>
</protein>
<gene>
    <name evidence="2" type="ORF">CLV90_2247</name>
</gene>
<dbReference type="PROSITE" id="PS51257">
    <property type="entry name" value="PROKAR_LIPOPROTEIN"/>
    <property type="match status" value="1"/>
</dbReference>
<evidence type="ECO:0000313" key="3">
    <source>
        <dbReference type="Proteomes" id="UP000294749"/>
    </source>
</evidence>
<evidence type="ECO:0000313" key="2">
    <source>
        <dbReference type="EMBL" id="TDT45163.1"/>
    </source>
</evidence>
<organism evidence="2 3">
    <name type="scientific">Maribacter spongiicola</name>
    <dbReference type="NCBI Taxonomy" id="1206753"/>
    <lineage>
        <taxon>Bacteria</taxon>
        <taxon>Pseudomonadati</taxon>
        <taxon>Bacteroidota</taxon>
        <taxon>Flavobacteriia</taxon>
        <taxon>Flavobacteriales</taxon>
        <taxon>Flavobacteriaceae</taxon>
        <taxon>Maribacter</taxon>
    </lineage>
</organism>
<dbReference type="AlphaFoldDB" id="A0A4R7K532"/>
<comment type="caution">
    <text evidence="2">The sequence shown here is derived from an EMBL/GenBank/DDBJ whole genome shotgun (WGS) entry which is preliminary data.</text>
</comment>
<feature type="region of interest" description="Disordered" evidence="1">
    <location>
        <begin position="29"/>
        <end position="51"/>
    </location>
</feature>
<sequence>MLLKLSSNFFYVLIAIFVLGTSCTNDSLSESLETESTESPTEEEEPEVTTEDIPEQIACDNPTNFIFNEKDGLLLIEFENAVFTEDWKLKSEGSTDSEVTFMVWEGEQSLGNPGNGIATYKLKIENSGTYQFLWNSAIKIGDNGSDHNDTWLRFNDATDFYAQNGDGTSIVYPRDIGKTPNPEGASKDGWFKIYRSGNNLDFKWQSSTFDNNAHNVFVEFNEPGIYIMEISARSSGHAIDKFVLFNSSVSKSDAISSMNFSEITCN</sequence>
<dbReference type="EMBL" id="SOAY01000011">
    <property type="protein sequence ID" value="TDT45163.1"/>
    <property type="molecule type" value="Genomic_DNA"/>
</dbReference>